<dbReference type="EMBL" id="SJPY01000002">
    <property type="protein sequence ID" value="TWU44368.1"/>
    <property type="molecule type" value="Genomic_DNA"/>
</dbReference>
<dbReference type="OrthoDB" id="9812105at2"/>
<dbReference type="PANTHER" id="PTHR23026">
    <property type="entry name" value="NADPH NITROREDUCTASE"/>
    <property type="match status" value="1"/>
</dbReference>
<reference evidence="5 6" key="1">
    <citation type="submission" date="2019-02" db="EMBL/GenBank/DDBJ databases">
        <title>Deep-cultivation of Planctomycetes and their phenomic and genomic characterization uncovers novel biology.</title>
        <authorList>
            <person name="Wiegand S."/>
            <person name="Jogler M."/>
            <person name="Boedeker C."/>
            <person name="Pinto D."/>
            <person name="Vollmers J."/>
            <person name="Rivas-Marin E."/>
            <person name="Kohn T."/>
            <person name="Peeters S.H."/>
            <person name="Heuer A."/>
            <person name="Rast P."/>
            <person name="Oberbeckmann S."/>
            <person name="Bunk B."/>
            <person name="Jeske O."/>
            <person name="Meyerdierks A."/>
            <person name="Storesund J.E."/>
            <person name="Kallscheuer N."/>
            <person name="Luecker S."/>
            <person name="Lage O.M."/>
            <person name="Pohl T."/>
            <person name="Merkel B.J."/>
            <person name="Hornburger P."/>
            <person name="Mueller R.-W."/>
            <person name="Bruemmer F."/>
            <person name="Labrenz M."/>
            <person name="Spormann A.M."/>
            <person name="Op Den Camp H."/>
            <person name="Overmann J."/>
            <person name="Amann R."/>
            <person name="Jetten M.S.M."/>
            <person name="Mascher T."/>
            <person name="Medema M.H."/>
            <person name="Devos D.P."/>
            <person name="Kaster A.-K."/>
            <person name="Ovreas L."/>
            <person name="Rohde M."/>
            <person name="Galperin M.Y."/>
            <person name="Jogler C."/>
        </authorList>
    </citation>
    <scope>NUCLEOTIDE SEQUENCE [LARGE SCALE GENOMIC DNA]</scope>
    <source>
        <strain evidence="5 6">Q31b</strain>
    </source>
</reference>
<organism evidence="5 6">
    <name type="scientific">Novipirellula aureliae</name>
    <dbReference type="NCBI Taxonomy" id="2527966"/>
    <lineage>
        <taxon>Bacteria</taxon>
        <taxon>Pseudomonadati</taxon>
        <taxon>Planctomycetota</taxon>
        <taxon>Planctomycetia</taxon>
        <taxon>Pirellulales</taxon>
        <taxon>Pirellulaceae</taxon>
        <taxon>Novipirellula</taxon>
    </lineage>
</organism>
<keyword evidence="6" id="KW-1185">Reference proteome</keyword>
<evidence type="ECO:0000256" key="2">
    <source>
        <dbReference type="ARBA" id="ARBA00022643"/>
    </source>
</evidence>
<dbReference type="InterPro" id="IPR050627">
    <property type="entry name" value="Nitroreductase/BluB"/>
</dbReference>
<feature type="domain" description="Nitroreductase" evidence="4">
    <location>
        <begin position="31"/>
        <end position="200"/>
    </location>
</feature>
<evidence type="ECO:0000256" key="3">
    <source>
        <dbReference type="ARBA" id="ARBA00023002"/>
    </source>
</evidence>
<proteinExistence type="predicted"/>
<evidence type="ECO:0000256" key="1">
    <source>
        <dbReference type="ARBA" id="ARBA00022630"/>
    </source>
</evidence>
<dbReference type="InterPro" id="IPR029479">
    <property type="entry name" value="Nitroreductase"/>
</dbReference>
<evidence type="ECO:0000259" key="4">
    <source>
        <dbReference type="Pfam" id="PF00881"/>
    </source>
</evidence>
<dbReference type="InterPro" id="IPR000415">
    <property type="entry name" value="Nitroreductase-like"/>
</dbReference>
<dbReference type="SUPFAM" id="SSF55469">
    <property type="entry name" value="FMN-dependent nitroreductase-like"/>
    <property type="match status" value="1"/>
</dbReference>
<keyword evidence="2" id="KW-0288">FMN</keyword>
<dbReference type="GO" id="GO:0016491">
    <property type="term" value="F:oxidoreductase activity"/>
    <property type="evidence" value="ECO:0007669"/>
    <property type="project" value="UniProtKB-KW"/>
</dbReference>
<dbReference type="Proteomes" id="UP000315471">
    <property type="component" value="Unassembled WGS sequence"/>
</dbReference>
<evidence type="ECO:0000313" key="6">
    <source>
        <dbReference type="Proteomes" id="UP000315471"/>
    </source>
</evidence>
<dbReference type="Pfam" id="PF00881">
    <property type="entry name" value="Nitroreductase"/>
    <property type="match status" value="1"/>
</dbReference>
<accession>A0A5C6E6A6</accession>
<dbReference type="CDD" id="cd02144">
    <property type="entry name" value="iodotyrosine_dehalogenase"/>
    <property type="match status" value="1"/>
</dbReference>
<protein>
    <submittedName>
        <fullName evidence="5">NADH dehydrogenase</fullName>
        <ecNumber evidence="5">1.6.99.3</ecNumber>
    </submittedName>
</protein>
<sequence>MPEYKPIEYTPPSFSGSEMRQRARAFYEHMSQRRSVRDFSDDNVPQELIELAIAAASTSPSGANRQPWHFVAISNPTTKRQIRVAAEAEERESYLGGRMSPEWIDALAPLGTDWQKPFLEVAPWLVVIFEESYGIDTDGSRRKNYYVKESVGMACGFFIAALHNMGLAALTHTPSPMGFLSDILGRPENEKPYVLIPIGYPASNCLVPDVQRKPLADVAEWV</sequence>
<keyword evidence="3 5" id="KW-0560">Oxidoreductase</keyword>
<dbReference type="RefSeq" id="WP_146599332.1">
    <property type="nucleotide sequence ID" value="NZ_SJPY01000002.1"/>
</dbReference>
<gene>
    <name evidence="5" type="primary">nox_1</name>
    <name evidence="5" type="ORF">Q31b_19040</name>
</gene>
<keyword evidence="1" id="KW-0285">Flavoprotein</keyword>
<evidence type="ECO:0000313" key="5">
    <source>
        <dbReference type="EMBL" id="TWU44368.1"/>
    </source>
</evidence>
<dbReference type="AlphaFoldDB" id="A0A5C6E6A6"/>
<comment type="caution">
    <text evidence="5">The sequence shown here is derived from an EMBL/GenBank/DDBJ whole genome shotgun (WGS) entry which is preliminary data.</text>
</comment>
<dbReference type="EC" id="1.6.99.3" evidence="5"/>
<dbReference type="Gene3D" id="3.40.109.10">
    <property type="entry name" value="NADH Oxidase"/>
    <property type="match status" value="1"/>
</dbReference>
<dbReference type="PANTHER" id="PTHR23026:SF90">
    <property type="entry name" value="IODOTYROSINE DEIODINASE 1"/>
    <property type="match status" value="1"/>
</dbReference>
<name>A0A5C6E6A6_9BACT</name>